<dbReference type="EMBL" id="UXUI01007142">
    <property type="protein sequence ID" value="VDD85700.1"/>
    <property type="molecule type" value="Genomic_DNA"/>
</dbReference>
<evidence type="ECO:0000313" key="3">
    <source>
        <dbReference type="Proteomes" id="UP000274131"/>
    </source>
</evidence>
<feature type="region of interest" description="Disordered" evidence="1">
    <location>
        <begin position="268"/>
        <end position="327"/>
    </location>
</feature>
<gene>
    <name evidence="2" type="ORF">EVEC_LOCUS843</name>
</gene>
<evidence type="ECO:0000313" key="4">
    <source>
        <dbReference type="WBParaSite" id="EVEC_0000113501-mRNA-1"/>
    </source>
</evidence>
<dbReference type="AlphaFoldDB" id="A0A0N4UUQ2"/>
<evidence type="ECO:0000313" key="2">
    <source>
        <dbReference type="EMBL" id="VDD85700.1"/>
    </source>
</evidence>
<feature type="compositionally biased region" description="Basic and acidic residues" evidence="1">
    <location>
        <begin position="347"/>
        <end position="358"/>
    </location>
</feature>
<dbReference type="WBParaSite" id="EVEC_0000113501-mRNA-1">
    <property type="protein sequence ID" value="EVEC_0000113501-mRNA-1"/>
    <property type="gene ID" value="EVEC_0000113501"/>
</dbReference>
<protein>
    <submittedName>
        <fullName evidence="4">SH3 domain-containing protein</fullName>
    </submittedName>
</protein>
<keyword evidence="3" id="KW-1185">Reference proteome</keyword>
<feature type="region of interest" description="Disordered" evidence="1">
    <location>
        <begin position="343"/>
        <end position="368"/>
    </location>
</feature>
<reference evidence="2 3" key="2">
    <citation type="submission" date="2018-10" db="EMBL/GenBank/DDBJ databases">
        <authorList>
            <consortium name="Pathogen Informatics"/>
        </authorList>
    </citation>
    <scope>NUCLEOTIDE SEQUENCE [LARGE SCALE GENOMIC DNA]</scope>
</reference>
<proteinExistence type="predicted"/>
<feature type="compositionally biased region" description="Acidic residues" evidence="1">
    <location>
        <begin position="298"/>
        <end position="307"/>
    </location>
</feature>
<name>A0A0N4UUQ2_ENTVE</name>
<dbReference type="Proteomes" id="UP000274131">
    <property type="component" value="Unassembled WGS sequence"/>
</dbReference>
<sequence length="779" mass="87448">MISMQHSCAERARILTGQTCSLNEELRQVQLLNEHRESEFAICVGQESLEMDRKIKGYRVQKTCSSPSSEELVDSQKEKGCWHAVAILKRNCDKIKNCCPAASRCEEMLLLSNITETVRKKHVEINRRTIECKAELKKIMQLDKSSNKISIRLAYANNDADDPLLSAVYFQNIEDRNTKKALYSYYKALYNKAQGFAKILESENDKLSTKNDHSENYIASTATDIKGKSVKSDLTSGHYYEGGVRNQGGEIKPQPSYIASGLHSISEPQEVLQSVSNLDESVESTTPSESTQQSEGTSESDDYEDYSEEKKAVISSTPKNNIEDSRSNDDFLKTWISSELLPTENDDSVKSSPLERIKPNPVKSSLPSTALDHSAAVNELNSAATEKTEINKQNQPEKMDKYSTAEKYIKQPEDTFRQQQSQYYSVNKAVKNESKKEDQEVETSKIDVNEWQKTKDNFMVINAPKLKTAKAVLNILEKQFAEAGKHKPSLEKFDKIEEEIAFISRLRKVLNKKTAEHSMRITDLEPKSRIRGLKIHKVDADTADPKPDNNDGIWNKEFIALGERKKIFSSPESFNQEMNNRITDEAARGENRLFVEIPNKASLQYHLLTGSEVDNNAPGPMSMSISYAPLITSTESSSANGLKQVAINLGKGEGSINREHVAGVSKTYQTSVRIAIKDKMISTNEDYIQGSSGDYSSEERHRVLSGPVAGTMTFTGNHVEESKFIEEEEPIEIENDDTRLAKKRLELLQGPNAKYAKGEGPSGYCGLYTACITQMDYEQ</sequence>
<dbReference type="OrthoDB" id="5876666at2759"/>
<organism evidence="4">
    <name type="scientific">Enterobius vermicularis</name>
    <name type="common">Human pinworm</name>
    <dbReference type="NCBI Taxonomy" id="51028"/>
    <lineage>
        <taxon>Eukaryota</taxon>
        <taxon>Metazoa</taxon>
        <taxon>Ecdysozoa</taxon>
        <taxon>Nematoda</taxon>
        <taxon>Chromadorea</taxon>
        <taxon>Rhabditida</taxon>
        <taxon>Spirurina</taxon>
        <taxon>Oxyuridomorpha</taxon>
        <taxon>Oxyuroidea</taxon>
        <taxon>Oxyuridae</taxon>
        <taxon>Enterobius</taxon>
    </lineage>
</organism>
<evidence type="ECO:0000256" key="1">
    <source>
        <dbReference type="SAM" id="MobiDB-lite"/>
    </source>
</evidence>
<accession>A0A0N4UUQ2</accession>
<feature type="compositionally biased region" description="Low complexity" evidence="1">
    <location>
        <begin position="283"/>
        <end position="297"/>
    </location>
</feature>
<reference evidence="4" key="1">
    <citation type="submission" date="2017-02" db="UniProtKB">
        <authorList>
            <consortium name="WormBaseParasite"/>
        </authorList>
    </citation>
    <scope>IDENTIFICATION</scope>
</reference>